<protein>
    <submittedName>
        <fullName evidence="3">SCP-like extracellular protein</fullName>
    </submittedName>
</protein>
<feature type="signal peptide" evidence="1">
    <location>
        <begin position="1"/>
        <end position="19"/>
    </location>
</feature>
<dbReference type="InterPro" id="IPR035940">
    <property type="entry name" value="CAP_sf"/>
</dbReference>
<proteinExistence type="predicted"/>
<dbReference type="AlphaFoldDB" id="A0A090AF86"/>
<gene>
    <name evidence="3" type="ORF">THII_2451</name>
</gene>
<evidence type="ECO:0000256" key="1">
    <source>
        <dbReference type="SAM" id="SignalP"/>
    </source>
</evidence>
<evidence type="ECO:0000313" key="3">
    <source>
        <dbReference type="EMBL" id="BAP56748.1"/>
    </source>
</evidence>
<dbReference type="Pfam" id="PF00188">
    <property type="entry name" value="CAP"/>
    <property type="match status" value="1"/>
</dbReference>
<dbReference type="HOGENOM" id="CLU_378088_0_0_6"/>
<keyword evidence="1" id="KW-0732">Signal</keyword>
<dbReference type="SUPFAM" id="SSF55797">
    <property type="entry name" value="PR-1-like"/>
    <property type="match status" value="1"/>
</dbReference>
<accession>A0A090AF86</accession>
<dbReference type="STRING" id="40754.THII_2451"/>
<sequence length="733" mass="79575">MIKVITLIMLVGLAPALLANGLVVDTQSREAVRNFFNAVYQASENIPSGWDGNIEQCQAGQLSADYLAAIALRVNFFRAMAGVPAAITFNAEYNRKAQQAALMMSANNNLSHEPPTSWLCYTEEGAQAAANSNLSLGSMGPQSITGLMEDSGTNNAAVGHRRWTLFPPTEVMGSGSVAGTDPLPATTVLWVFDNSINNPRPATREAFVSWPPSGFVPYPLVFPRWSFSYPQADFSLARVSMQQQGTPIPVTLEPLNNPGMGDNTLVWVPNISLTTPPTTDISYTVKITKVLIDGKPQEFKYTVTVINPIILGTDSIFPRVMGDKQLVVKQNYTYTFNPVPDASRYQLLQAHRQPVTQVADAENGLNPLTATVSGYEVIATDIKADGSASFHLAHPAPPSEQILLWNQTLLVNAASELRFSSRLGLSSPAQIAKVQVSTDNGQSWQDIFTQAGVQSGTTSSFGEERFNQKTIPLSKFAGQAIQVRFNYAYTCCDNFYPQTESEVGWYIDNIAFTAVEGLTDTTITDLATEPTFVFNPPQAGDYALQVRAMLFDQYPLEWGPTQLVTAQLGTTISPTNGITELPPLGSATVVNSTTQAINTAFSGGIAVNHGIFQEQATFHSTDSVEIRGEIAVESQHIGQSADIVVVVTYQSPPFFDSTPLFFMLNTASQAIPWDINMATLIPFQPKVTLAAKQPVLIYQGQLPAGNLSFYWGYRLKNGTLAYNSKPLAATITE</sequence>
<name>A0A090AF86_9GAMM</name>
<reference evidence="3 4" key="1">
    <citation type="journal article" date="2014" name="ISME J.">
        <title>Ecophysiology of Thioploca ingrica as revealed by the complete genome sequence supplemented with proteomic evidence.</title>
        <authorList>
            <person name="Kojima H."/>
            <person name="Ogura Y."/>
            <person name="Yamamoto N."/>
            <person name="Togashi T."/>
            <person name="Mori H."/>
            <person name="Watanabe T."/>
            <person name="Nemoto F."/>
            <person name="Kurokawa K."/>
            <person name="Hayashi T."/>
            <person name="Fukui M."/>
        </authorList>
    </citation>
    <scope>NUCLEOTIDE SEQUENCE [LARGE SCALE GENOMIC DNA]</scope>
</reference>
<dbReference type="EMBL" id="AP014633">
    <property type="protein sequence ID" value="BAP56748.1"/>
    <property type="molecule type" value="Genomic_DNA"/>
</dbReference>
<evidence type="ECO:0000259" key="2">
    <source>
        <dbReference type="Pfam" id="PF00188"/>
    </source>
</evidence>
<dbReference type="InterPro" id="IPR014044">
    <property type="entry name" value="CAP_dom"/>
</dbReference>
<feature type="chain" id="PRO_5001852786" evidence="1">
    <location>
        <begin position="20"/>
        <end position="733"/>
    </location>
</feature>
<feature type="domain" description="SCP" evidence="2">
    <location>
        <begin position="74"/>
        <end position="178"/>
    </location>
</feature>
<dbReference type="Proteomes" id="UP000031623">
    <property type="component" value="Chromosome"/>
</dbReference>
<keyword evidence="4" id="KW-1185">Reference proteome</keyword>
<dbReference type="KEGG" id="tig:THII_2451"/>
<organism evidence="3 4">
    <name type="scientific">Thioploca ingrica</name>
    <dbReference type="NCBI Taxonomy" id="40754"/>
    <lineage>
        <taxon>Bacteria</taxon>
        <taxon>Pseudomonadati</taxon>
        <taxon>Pseudomonadota</taxon>
        <taxon>Gammaproteobacteria</taxon>
        <taxon>Thiotrichales</taxon>
        <taxon>Thiotrichaceae</taxon>
        <taxon>Thioploca</taxon>
    </lineage>
</organism>
<evidence type="ECO:0000313" key="4">
    <source>
        <dbReference type="Proteomes" id="UP000031623"/>
    </source>
</evidence>
<dbReference type="Gene3D" id="3.40.33.10">
    <property type="entry name" value="CAP"/>
    <property type="match status" value="1"/>
</dbReference>
<dbReference type="Gene3D" id="2.60.120.260">
    <property type="entry name" value="Galactose-binding domain-like"/>
    <property type="match status" value="1"/>
</dbReference>